<evidence type="ECO:0000313" key="1">
    <source>
        <dbReference type="EMBL" id="RBO79648.1"/>
    </source>
</evidence>
<sequence>MMLMSTLKYLKSFTATCLVVISPIGFTGTAENTNAFVQSISDVRASSASNNRNDRKKQDDELPSLLWQQTFNSVGRQLESQGFPRNLEQQIALTKIEEAYQDEVDRLLDWQDEQIITLAQDEHAIAALRAHVQCELLACKQVKQAKLEQVKRLYLHKI</sequence>
<proteinExistence type="predicted"/>
<name>A0A366CUA4_9GAMM</name>
<dbReference type="AlphaFoldDB" id="A0A366CUA4"/>
<evidence type="ECO:0000313" key="2">
    <source>
        <dbReference type="Proteomes" id="UP000252086"/>
    </source>
</evidence>
<dbReference type="RefSeq" id="WP_113875641.1">
    <property type="nucleotide sequence ID" value="NZ_QNRF01000012.1"/>
</dbReference>
<organism evidence="1 2">
    <name type="scientific">Marinomonas aquiplantarum</name>
    <dbReference type="NCBI Taxonomy" id="491951"/>
    <lineage>
        <taxon>Bacteria</taxon>
        <taxon>Pseudomonadati</taxon>
        <taxon>Pseudomonadota</taxon>
        <taxon>Gammaproteobacteria</taxon>
        <taxon>Oceanospirillales</taxon>
        <taxon>Oceanospirillaceae</taxon>
        <taxon>Marinomonas</taxon>
    </lineage>
</organism>
<comment type="caution">
    <text evidence="1">The sequence shown here is derived from an EMBL/GenBank/DDBJ whole genome shotgun (WGS) entry which is preliminary data.</text>
</comment>
<dbReference type="EMBL" id="QNRF01000012">
    <property type="protein sequence ID" value="RBO79648.1"/>
    <property type="molecule type" value="Genomic_DNA"/>
</dbReference>
<accession>A0A366CUA4</accession>
<dbReference type="OrthoDB" id="6104914at2"/>
<reference evidence="1 2" key="1">
    <citation type="submission" date="2018-06" db="EMBL/GenBank/DDBJ databases">
        <title>Genomic Encyclopedia of Type Strains, Phase III (KMG-III): the genomes of soil and plant-associated and newly described type strains.</title>
        <authorList>
            <person name="Whitman W."/>
        </authorList>
    </citation>
    <scope>NUCLEOTIDE SEQUENCE [LARGE SCALE GENOMIC DNA]</scope>
    <source>
        <strain evidence="1 2">CECT 7732</strain>
    </source>
</reference>
<keyword evidence="2" id="KW-1185">Reference proteome</keyword>
<protein>
    <submittedName>
        <fullName evidence="1">Uncharacterized protein</fullName>
    </submittedName>
</protein>
<gene>
    <name evidence="1" type="ORF">DFP76_11238</name>
</gene>
<dbReference type="Proteomes" id="UP000252086">
    <property type="component" value="Unassembled WGS sequence"/>
</dbReference>